<feature type="domain" description="Glucose/Sorbosone dehydrogenase" evidence="2">
    <location>
        <begin position="86"/>
        <end position="436"/>
    </location>
</feature>
<evidence type="ECO:0000313" key="4">
    <source>
        <dbReference type="Proteomes" id="UP001596388"/>
    </source>
</evidence>
<dbReference type="GeneID" id="79269090"/>
<organism evidence="3 4">
    <name type="scientific">Halobaculum marinum</name>
    <dbReference type="NCBI Taxonomy" id="3031996"/>
    <lineage>
        <taxon>Archaea</taxon>
        <taxon>Methanobacteriati</taxon>
        <taxon>Methanobacteriota</taxon>
        <taxon>Stenosarchaea group</taxon>
        <taxon>Halobacteria</taxon>
        <taxon>Halobacteriales</taxon>
        <taxon>Haloferacaceae</taxon>
        <taxon>Halobaculum</taxon>
    </lineage>
</organism>
<feature type="compositionally biased region" description="Low complexity" evidence="1">
    <location>
        <begin position="20"/>
        <end position="47"/>
    </location>
</feature>
<dbReference type="Gene3D" id="2.120.10.30">
    <property type="entry name" value="TolB, C-terminal domain"/>
    <property type="match status" value="1"/>
</dbReference>
<dbReference type="InterPro" id="IPR011041">
    <property type="entry name" value="Quinoprot_gluc/sorb_DH_b-prop"/>
</dbReference>
<dbReference type="Pfam" id="PF07995">
    <property type="entry name" value="GSDH"/>
    <property type="match status" value="1"/>
</dbReference>
<dbReference type="InterPro" id="IPR006311">
    <property type="entry name" value="TAT_signal"/>
</dbReference>
<dbReference type="SUPFAM" id="SSF50952">
    <property type="entry name" value="Soluble quinoprotein glucose dehydrogenase"/>
    <property type="match status" value="1"/>
</dbReference>
<dbReference type="PANTHER" id="PTHR19328:SF13">
    <property type="entry name" value="HIPL1 PROTEIN"/>
    <property type="match status" value="1"/>
</dbReference>
<evidence type="ECO:0000313" key="3">
    <source>
        <dbReference type="EMBL" id="MFC7097012.1"/>
    </source>
</evidence>
<dbReference type="AlphaFoldDB" id="A0ABD5WXP1"/>
<comment type="caution">
    <text evidence="3">The sequence shown here is derived from an EMBL/GenBank/DDBJ whole genome shotgun (WGS) entry which is preliminary data.</text>
</comment>
<feature type="region of interest" description="Disordered" evidence="1">
    <location>
        <begin position="20"/>
        <end position="77"/>
    </location>
</feature>
<accession>A0ABD5WXP1</accession>
<sequence>MSDHWSRRRALAAAGATLVAGCAGSPPSAGSAGDAADGGDPTENATPTPEPTPVPEPDTSFEPREWTAPTDAPSPDVERTVLVENLEIPWDISVASNGDLFVTERVGRVSRFAGGDLDTVFAPGDAIDAEAIPQSQTEQQWWVKGGEGGTLGVAVHPNYPDVEVLYVYYTADTDDGKRNRVSRFDLSASDPAASEQVVVGDMAANKFHNGGRIAFGPEGYLWVTTGDAGEDPLAADPGELPGSVLRVTVNGEPAPDNPDIDGGDPRVFTYGHRNPQGLVWLPDGTPVINEHGPAGRDEVNRLVPGGFYGWPETRTADQYRALPADSDVRRPLANTQRGGWAPTGSLFYTGDAVPSWRNRMLIGGLRSQQLVVLTLSPPGAELPPVGEGRRFDADWMDDAYTATAHPLLKDEFGRIRHVEQGVDGELYLITSNRDGRSGKGGFPKDNHDVLVKLEATE</sequence>
<proteinExistence type="predicted"/>
<evidence type="ECO:0000256" key="1">
    <source>
        <dbReference type="SAM" id="MobiDB-lite"/>
    </source>
</evidence>
<name>A0ABD5WXP1_9EURY</name>
<dbReference type="InterPro" id="IPR012938">
    <property type="entry name" value="Glc/Sorbosone_DH"/>
</dbReference>
<evidence type="ECO:0000259" key="2">
    <source>
        <dbReference type="Pfam" id="PF07995"/>
    </source>
</evidence>
<dbReference type="EMBL" id="JBHTAG010000002">
    <property type="protein sequence ID" value="MFC7097012.1"/>
    <property type="molecule type" value="Genomic_DNA"/>
</dbReference>
<dbReference type="PROSITE" id="PS51318">
    <property type="entry name" value="TAT"/>
    <property type="match status" value="1"/>
</dbReference>
<dbReference type="InterPro" id="IPR011042">
    <property type="entry name" value="6-blade_b-propeller_TolB-like"/>
</dbReference>
<gene>
    <name evidence="3" type="ORF">ACFQKD_06815</name>
</gene>
<protein>
    <submittedName>
        <fullName evidence="3">PQQ-dependent sugar dehydrogenase</fullName>
    </submittedName>
</protein>
<dbReference type="RefSeq" id="WP_276238508.1">
    <property type="nucleotide sequence ID" value="NZ_CP119989.1"/>
</dbReference>
<dbReference type="PROSITE" id="PS51257">
    <property type="entry name" value="PROKAR_LIPOPROTEIN"/>
    <property type="match status" value="1"/>
</dbReference>
<dbReference type="PANTHER" id="PTHR19328">
    <property type="entry name" value="HEDGEHOG-INTERACTING PROTEIN"/>
    <property type="match status" value="1"/>
</dbReference>
<keyword evidence="4" id="KW-1185">Reference proteome</keyword>
<dbReference type="Proteomes" id="UP001596388">
    <property type="component" value="Unassembled WGS sequence"/>
</dbReference>
<reference evidence="3 4" key="1">
    <citation type="journal article" date="2019" name="Int. J. Syst. Evol. Microbiol.">
        <title>The Global Catalogue of Microorganisms (GCM) 10K type strain sequencing project: providing services to taxonomists for standard genome sequencing and annotation.</title>
        <authorList>
            <consortium name="The Broad Institute Genomics Platform"/>
            <consortium name="The Broad Institute Genome Sequencing Center for Infectious Disease"/>
            <person name="Wu L."/>
            <person name="Ma J."/>
        </authorList>
    </citation>
    <scope>NUCLEOTIDE SEQUENCE [LARGE SCALE GENOMIC DNA]</scope>
    <source>
        <strain evidence="3 4">DT55</strain>
    </source>
</reference>